<protein>
    <recommendedName>
        <fullName evidence="12">Protein twisted gastrulation</fullName>
    </recommendedName>
</protein>
<comment type="subcellular location">
    <subcellularLocation>
        <location evidence="1">Secreted</location>
    </subcellularLocation>
</comment>
<dbReference type="Pfam" id="PF23782">
    <property type="entry name" value="Tsg_N"/>
    <property type="match status" value="1"/>
</dbReference>
<organism evidence="10 11">
    <name type="scientific">Bemisia tabaci</name>
    <name type="common">Sweetpotato whitefly</name>
    <name type="synonym">Aleurodes tabaci</name>
    <dbReference type="NCBI Taxonomy" id="7038"/>
    <lineage>
        <taxon>Eukaryota</taxon>
        <taxon>Metazoa</taxon>
        <taxon>Ecdysozoa</taxon>
        <taxon>Arthropoda</taxon>
        <taxon>Hexapoda</taxon>
        <taxon>Insecta</taxon>
        <taxon>Pterygota</taxon>
        <taxon>Neoptera</taxon>
        <taxon>Paraneoptera</taxon>
        <taxon>Hemiptera</taxon>
        <taxon>Sternorrhyncha</taxon>
        <taxon>Aleyrodoidea</taxon>
        <taxon>Aleyrodidae</taxon>
        <taxon>Aleyrodinae</taxon>
        <taxon>Bemisia</taxon>
    </lineage>
</organism>
<evidence type="ECO:0000259" key="9">
    <source>
        <dbReference type="Pfam" id="PF23782"/>
    </source>
</evidence>
<accession>A0A9P0AAC4</accession>
<name>A0A9P0AAC4_BEMTA</name>
<feature type="signal peptide" evidence="7">
    <location>
        <begin position="1"/>
        <end position="25"/>
    </location>
</feature>
<evidence type="ECO:0000256" key="2">
    <source>
        <dbReference type="ARBA" id="ARBA00010047"/>
    </source>
</evidence>
<dbReference type="OrthoDB" id="10037323at2759"/>
<dbReference type="KEGG" id="btab:109042204"/>
<keyword evidence="11" id="KW-1185">Reference proteome</keyword>
<evidence type="ECO:0000256" key="7">
    <source>
        <dbReference type="SAM" id="SignalP"/>
    </source>
</evidence>
<evidence type="ECO:0008006" key="12">
    <source>
        <dbReference type="Google" id="ProtNLM"/>
    </source>
</evidence>
<dbReference type="PANTHER" id="PTHR12312">
    <property type="entry name" value="TWISTED GASTRULATION PROTEIN HOMOLOG 1-A-RELATED"/>
    <property type="match status" value="1"/>
</dbReference>
<dbReference type="PANTHER" id="PTHR12312:SF16">
    <property type="entry name" value="TWISTED GASTRULATION PROTEIN HOMOLOG 1-A-RELATED"/>
    <property type="match status" value="1"/>
</dbReference>
<feature type="chain" id="PRO_5040186331" description="Protein twisted gastrulation" evidence="7">
    <location>
        <begin position="26"/>
        <end position="228"/>
    </location>
</feature>
<keyword evidence="5 7" id="KW-0732">Signal</keyword>
<dbReference type="InterPro" id="IPR057635">
    <property type="entry name" value="Tsg_N"/>
</dbReference>
<dbReference type="EMBL" id="OU963866">
    <property type="protein sequence ID" value="CAH0390063.1"/>
    <property type="molecule type" value="Genomic_DNA"/>
</dbReference>
<dbReference type="InterPro" id="IPR006761">
    <property type="entry name" value="Tsg"/>
</dbReference>
<evidence type="ECO:0000313" key="10">
    <source>
        <dbReference type="EMBL" id="CAH0390063.1"/>
    </source>
</evidence>
<comment type="similarity">
    <text evidence="2">Belongs to the twisted gastrulation protein family.</text>
</comment>
<dbReference type="Proteomes" id="UP001152759">
    <property type="component" value="Chromosome 5"/>
</dbReference>
<evidence type="ECO:0000256" key="5">
    <source>
        <dbReference type="ARBA" id="ARBA00022729"/>
    </source>
</evidence>
<dbReference type="InterPro" id="IPR057726">
    <property type="entry name" value="Tsg_C"/>
</dbReference>
<keyword evidence="4" id="KW-0964">Secreted</keyword>
<evidence type="ECO:0000256" key="3">
    <source>
        <dbReference type="ARBA" id="ARBA00022473"/>
    </source>
</evidence>
<dbReference type="GO" id="GO:0005615">
    <property type="term" value="C:extracellular space"/>
    <property type="evidence" value="ECO:0007669"/>
    <property type="project" value="TreeGrafter"/>
</dbReference>
<feature type="domain" description="Tsg C-terminal" evidence="8">
    <location>
        <begin position="82"/>
        <end position="211"/>
    </location>
</feature>
<evidence type="ECO:0000256" key="4">
    <source>
        <dbReference type="ARBA" id="ARBA00022525"/>
    </source>
</evidence>
<proteinExistence type="inferred from homology"/>
<evidence type="ECO:0000256" key="1">
    <source>
        <dbReference type="ARBA" id="ARBA00004613"/>
    </source>
</evidence>
<sequence length="228" mass="25564">MIRFISSIIIALGFVIVFFGRSSDSCNEAVCASIVSKCMITQSCKCDMKNCTCCKDCFNCLSYLFSECCSCVDICPKPNSSISVTSHVEDLSESFPSLFQSLVSEPDSQQRWLTFTFPVDFDVSFFRPNFGKDVKYETQNSEQEVYPSKEIITLNCSVAYMSQCMSWNKCKASCQSMGAASYRWFHDGCCECVGEKCLNYGINESRCLQCPLPTDTTGELDYGEETDL</sequence>
<keyword evidence="6" id="KW-0325">Glycoprotein</keyword>
<dbReference type="AlphaFoldDB" id="A0A9P0AAC4"/>
<gene>
    <name evidence="10" type="ORF">BEMITA_LOCUS8823</name>
</gene>
<evidence type="ECO:0000259" key="8">
    <source>
        <dbReference type="Pfam" id="PF04668"/>
    </source>
</evidence>
<keyword evidence="3" id="KW-0217">Developmental protein</keyword>
<feature type="domain" description="Tsg N-terminal" evidence="9">
    <location>
        <begin position="25"/>
        <end position="81"/>
    </location>
</feature>
<dbReference type="GO" id="GO:0030510">
    <property type="term" value="P:regulation of BMP signaling pathway"/>
    <property type="evidence" value="ECO:0007669"/>
    <property type="project" value="TreeGrafter"/>
</dbReference>
<dbReference type="Pfam" id="PF04668">
    <property type="entry name" value="Tsg"/>
    <property type="match status" value="1"/>
</dbReference>
<evidence type="ECO:0000256" key="6">
    <source>
        <dbReference type="ARBA" id="ARBA00023180"/>
    </source>
</evidence>
<reference evidence="10" key="1">
    <citation type="submission" date="2021-12" db="EMBL/GenBank/DDBJ databases">
        <authorList>
            <person name="King R."/>
        </authorList>
    </citation>
    <scope>NUCLEOTIDE SEQUENCE</scope>
</reference>
<evidence type="ECO:0000313" key="11">
    <source>
        <dbReference type="Proteomes" id="UP001152759"/>
    </source>
</evidence>